<dbReference type="STRING" id="1071383.J7RYX0"/>
<dbReference type="GO" id="GO:0033588">
    <property type="term" value="C:elongator holoenzyme complex"/>
    <property type="evidence" value="ECO:0007669"/>
    <property type="project" value="EnsemblFungi"/>
</dbReference>
<dbReference type="InterPro" id="IPR018627">
    <property type="entry name" value="ELP6"/>
</dbReference>
<dbReference type="PANTHER" id="PTHR16184">
    <property type="entry name" value="ELONGATOR COMPLEX PROTEIN 6"/>
    <property type="match status" value="1"/>
</dbReference>
<dbReference type="AlphaFoldDB" id="J7RYX0"/>
<dbReference type="Proteomes" id="UP000006310">
    <property type="component" value="Chromosome 5"/>
</dbReference>
<dbReference type="EMBL" id="HE978318">
    <property type="protein sequence ID" value="CCK70387.1"/>
    <property type="molecule type" value="Genomic_DNA"/>
</dbReference>
<dbReference type="UniPathway" id="UPA00988"/>
<evidence type="ECO:0000313" key="3">
    <source>
        <dbReference type="EMBL" id="CCK70387.1"/>
    </source>
</evidence>
<dbReference type="CDD" id="cd19495">
    <property type="entry name" value="Elp6"/>
    <property type="match status" value="1"/>
</dbReference>
<evidence type="ECO:0000256" key="1">
    <source>
        <dbReference type="ARBA" id="ARBA00005043"/>
    </source>
</evidence>
<keyword evidence="4" id="KW-1185">Reference proteome</keyword>
<dbReference type="GO" id="GO:0016887">
    <property type="term" value="F:ATP hydrolysis activity"/>
    <property type="evidence" value="ECO:0007669"/>
    <property type="project" value="EnsemblFungi"/>
</dbReference>
<reference evidence="3 4" key="1">
    <citation type="journal article" date="2011" name="Proc. Natl. Acad. Sci. U.S.A.">
        <title>Evolutionary erosion of yeast sex chromosomes by mating-type switching accidents.</title>
        <authorList>
            <person name="Gordon J.L."/>
            <person name="Armisen D."/>
            <person name="Proux-Wera E."/>
            <person name="Oheigeartaigh S.S."/>
            <person name="Byrne K.P."/>
            <person name="Wolfe K.H."/>
        </authorList>
    </citation>
    <scope>NUCLEOTIDE SEQUENCE [LARGE SCALE GENOMIC DNA]</scope>
    <source>
        <strain evidence="4">ATCC MYA-139 / BCRC 22969 / CBS 8797 / CCRC 22969 / KCTC 17520 / NBRC 10181 / NCYC 3082</strain>
    </source>
</reference>
<protein>
    <recommendedName>
        <fullName evidence="5">Elongator complex protein 6</fullName>
    </recommendedName>
</protein>
<dbReference type="HOGENOM" id="CLU_086730_0_0_1"/>
<comment type="pathway">
    <text evidence="1">tRNA modification; 5-methoxycarbonylmethyl-2-thiouridine-tRNA biosynthesis.</text>
</comment>
<evidence type="ECO:0008006" key="5">
    <source>
        <dbReference type="Google" id="ProtNLM"/>
    </source>
</evidence>
<gene>
    <name evidence="3" type="primary">KNAG0E01200</name>
    <name evidence="3" type="ordered locus">KNAG_0E01200</name>
</gene>
<proteinExistence type="inferred from homology"/>
<dbReference type="GO" id="GO:0042802">
    <property type="term" value="F:identical protein binding"/>
    <property type="evidence" value="ECO:0007669"/>
    <property type="project" value="EnsemblFungi"/>
</dbReference>
<dbReference type="InterPro" id="IPR027417">
    <property type="entry name" value="P-loop_NTPase"/>
</dbReference>
<evidence type="ECO:0000256" key="2">
    <source>
        <dbReference type="ARBA" id="ARBA00008837"/>
    </source>
</evidence>
<organism evidence="3 4">
    <name type="scientific">Huiozyma naganishii (strain ATCC MYA-139 / BCRC 22969 / CBS 8797 / KCTC 17520 / NBRC 10181 / NCYC 3082 / Yp74L-3)</name>
    <name type="common">Yeast</name>
    <name type="synonym">Kazachstania naganishii</name>
    <dbReference type="NCBI Taxonomy" id="1071383"/>
    <lineage>
        <taxon>Eukaryota</taxon>
        <taxon>Fungi</taxon>
        <taxon>Dikarya</taxon>
        <taxon>Ascomycota</taxon>
        <taxon>Saccharomycotina</taxon>
        <taxon>Saccharomycetes</taxon>
        <taxon>Saccharomycetales</taxon>
        <taxon>Saccharomycetaceae</taxon>
        <taxon>Huiozyma</taxon>
    </lineage>
</organism>
<dbReference type="OrthoDB" id="9995306at2759"/>
<reference evidence="4" key="2">
    <citation type="submission" date="2012-08" db="EMBL/GenBank/DDBJ databases">
        <title>Genome sequence of Kazachstania naganishii.</title>
        <authorList>
            <person name="Gordon J.L."/>
            <person name="Armisen D."/>
            <person name="Proux-Wera E."/>
            <person name="OhEigeartaigh S.S."/>
            <person name="Byrne K.P."/>
            <person name="Wolfe K.H."/>
        </authorList>
    </citation>
    <scope>NUCLEOTIDE SEQUENCE [LARGE SCALE GENOMIC DNA]</scope>
    <source>
        <strain evidence="4">ATCC MYA-139 / BCRC 22969 / CBS 8797 / CCRC 22969 / KCTC 17520 / NBRC 10181 / NCYC 3082</strain>
    </source>
</reference>
<dbReference type="eggNOG" id="ENOG502S4WT">
    <property type="taxonomic scope" value="Eukaryota"/>
</dbReference>
<dbReference type="PANTHER" id="PTHR16184:SF6">
    <property type="entry name" value="ELONGATOR COMPLEX PROTEIN 6"/>
    <property type="match status" value="1"/>
</dbReference>
<dbReference type="Gene3D" id="3.40.50.300">
    <property type="entry name" value="P-loop containing nucleotide triphosphate hydrolases"/>
    <property type="match status" value="1"/>
</dbReference>
<dbReference type="GeneID" id="34526087"/>
<sequence>MPAVQRQELVLYSDHSVFGDVLLDGSHRRLACVTATMAAQPLWLLAQLVEAATSVNRGGGGSAAASSVVVASFAHDATHFQAALQRAKVPPTSCLVVDWLTDFVVGAAAPSRVAERGGRIKWLHALLEEIPPVAPVSGDDHRSMVLLEQPEVLLSLIEGLTADELLHHFILPLQRRCGLLVVCSAVDPAGESPEGPHAVEWRRFVTSLLYMSTINLQLQPLATGHARDVTGVLHVTKGAMAPADGVKTHCVEASLFYLTEKDSTKLFYN</sequence>
<evidence type="ECO:0000313" key="4">
    <source>
        <dbReference type="Proteomes" id="UP000006310"/>
    </source>
</evidence>
<accession>J7RYX0</accession>
<dbReference type="RefSeq" id="XP_022464633.1">
    <property type="nucleotide sequence ID" value="XM_022608103.1"/>
</dbReference>
<dbReference type="GO" id="GO:0006357">
    <property type="term" value="P:regulation of transcription by RNA polymerase II"/>
    <property type="evidence" value="ECO:0007669"/>
    <property type="project" value="EnsemblFungi"/>
</dbReference>
<dbReference type="GO" id="GO:0000049">
    <property type="term" value="F:tRNA binding"/>
    <property type="evidence" value="ECO:0007669"/>
    <property type="project" value="EnsemblFungi"/>
</dbReference>
<name>J7RYX0_HUIN7</name>
<dbReference type="GO" id="GO:0032447">
    <property type="term" value="P:protein urmylation"/>
    <property type="evidence" value="ECO:0007669"/>
    <property type="project" value="EnsemblFungi"/>
</dbReference>
<dbReference type="GO" id="GO:0002098">
    <property type="term" value="P:tRNA wobble uridine modification"/>
    <property type="evidence" value="ECO:0007669"/>
    <property type="project" value="EnsemblFungi"/>
</dbReference>
<dbReference type="KEGG" id="kng:KNAG_0E01200"/>
<comment type="similarity">
    <text evidence="2">Belongs to the ELP6 family.</text>
</comment>